<protein>
    <recommendedName>
        <fullName evidence="6">FAD-binding domain-containing protein</fullName>
    </recommendedName>
</protein>
<dbReference type="InterPro" id="IPR002938">
    <property type="entry name" value="FAD-bd"/>
</dbReference>
<dbReference type="AlphaFoldDB" id="A0A381N7E5"/>
<dbReference type="PRINTS" id="PR00420">
    <property type="entry name" value="RNGMNOXGNASE"/>
</dbReference>
<dbReference type="SUPFAM" id="SSF54373">
    <property type="entry name" value="FAD-linked reductases, C-terminal domain"/>
    <property type="match status" value="1"/>
</dbReference>
<dbReference type="InterPro" id="IPR050493">
    <property type="entry name" value="FAD-dep_Monooxygenase_BioMet"/>
</dbReference>
<feature type="domain" description="FAD-binding" evidence="6">
    <location>
        <begin position="5"/>
        <end position="344"/>
    </location>
</feature>
<evidence type="ECO:0000256" key="4">
    <source>
        <dbReference type="ARBA" id="ARBA00023002"/>
    </source>
</evidence>
<dbReference type="EMBL" id="UINC01000123">
    <property type="protein sequence ID" value="SUZ49578.1"/>
    <property type="molecule type" value="Genomic_DNA"/>
</dbReference>
<keyword evidence="4" id="KW-0560">Oxidoreductase</keyword>
<organism evidence="7">
    <name type="scientific">marine metagenome</name>
    <dbReference type="NCBI Taxonomy" id="408172"/>
    <lineage>
        <taxon>unclassified sequences</taxon>
        <taxon>metagenomes</taxon>
        <taxon>ecological metagenomes</taxon>
    </lineage>
</organism>
<name>A0A381N7E5_9ZZZZ</name>
<gene>
    <name evidence="7" type="ORF">METZ01_LOCUS2432</name>
</gene>
<sequence>MDSGQVLIVGAGIGGLTAALHLHQLGFIVQVYEQTVRPTSDGAGIQLSPNATRVLHQVGLASSLASISSKPSLIDIQHWRTGRRITNLQLANGVEADQSSFPYYHVHRGDLLACLTRAVVDASIPVHRGKRIDNVGVTETHAWISGPDTHQNASLVVGADGIHSSVRRSLFGLDEPIFSGHVAWRGIISSKSITSKTLATRAVLWWGPKKHVVHYPVHNGQDINIVCVDQAPHWTNESWTEQGDQTELAAAFGDWHDDVAQLIDRINPQFCFRWGLFNHAPLKQWSRGRVTLLGDACHPTLPYLAQGAAMAIEDSAALAQCLKQCGSVEKGLEAYERVRRKRTIRIQRISRRNGRIFHLTGTSAWARNWAAQHMGERILRNVHDYDVFASINRHFKD</sequence>
<reference evidence="7" key="1">
    <citation type="submission" date="2018-05" db="EMBL/GenBank/DDBJ databases">
        <authorList>
            <person name="Lanie J.A."/>
            <person name="Ng W.-L."/>
            <person name="Kazmierczak K.M."/>
            <person name="Andrzejewski T.M."/>
            <person name="Davidsen T.M."/>
            <person name="Wayne K.J."/>
            <person name="Tettelin H."/>
            <person name="Glass J.I."/>
            <person name="Rusch D."/>
            <person name="Podicherti R."/>
            <person name="Tsui H.-C.T."/>
            <person name="Winkler M.E."/>
        </authorList>
    </citation>
    <scope>NUCLEOTIDE SEQUENCE</scope>
</reference>
<evidence type="ECO:0000256" key="5">
    <source>
        <dbReference type="ARBA" id="ARBA00023033"/>
    </source>
</evidence>
<keyword evidence="2" id="KW-0285">Flavoprotein</keyword>
<comment type="cofactor">
    <cofactor evidence="1">
        <name>FAD</name>
        <dbReference type="ChEBI" id="CHEBI:57692"/>
    </cofactor>
</comment>
<proteinExistence type="predicted"/>
<evidence type="ECO:0000313" key="7">
    <source>
        <dbReference type="EMBL" id="SUZ49578.1"/>
    </source>
</evidence>
<dbReference type="Gene3D" id="3.50.50.60">
    <property type="entry name" value="FAD/NAD(P)-binding domain"/>
    <property type="match status" value="1"/>
</dbReference>
<keyword evidence="3" id="KW-0274">FAD</keyword>
<dbReference type="GO" id="GO:0004497">
    <property type="term" value="F:monooxygenase activity"/>
    <property type="evidence" value="ECO:0007669"/>
    <property type="project" value="UniProtKB-KW"/>
</dbReference>
<keyword evidence="5" id="KW-0503">Monooxygenase</keyword>
<dbReference type="PANTHER" id="PTHR13789">
    <property type="entry name" value="MONOOXYGENASE"/>
    <property type="match status" value="1"/>
</dbReference>
<dbReference type="InterPro" id="IPR036188">
    <property type="entry name" value="FAD/NAD-bd_sf"/>
</dbReference>
<evidence type="ECO:0000256" key="1">
    <source>
        <dbReference type="ARBA" id="ARBA00001974"/>
    </source>
</evidence>
<evidence type="ECO:0000259" key="6">
    <source>
        <dbReference type="Pfam" id="PF01494"/>
    </source>
</evidence>
<dbReference type="Pfam" id="PF01494">
    <property type="entry name" value="FAD_binding_3"/>
    <property type="match status" value="1"/>
</dbReference>
<dbReference type="GO" id="GO:0071949">
    <property type="term" value="F:FAD binding"/>
    <property type="evidence" value="ECO:0007669"/>
    <property type="project" value="InterPro"/>
</dbReference>
<accession>A0A381N7E5</accession>
<evidence type="ECO:0000256" key="3">
    <source>
        <dbReference type="ARBA" id="ARBA00022827"/>
    </source>
</evidence>
<dbReference type="PANTHER" id="PTHR13789:SF318">
    <property type="entry name" value="GERANYLGERANYL DIPHOSPHATE REDUCTASE"/>
    <property type="match status" value="1"/>
</dbReference>
<dbReference type="SUPFAM" id="SSF51905">
    <property type="entry name" value="FAD/NAD(P)-binding domain"/>
    <property type="match status" value="1"/>
</dbReference>
<evidence type="ECO:0000256" key="2">
    <source>
        <dbReference type="ARBA" id="ARBA00022630"/>
    </source>
</evidence>